<reference evidence="5 6" key="1">
    <citation type="journal article" date="2011" name="Genome Res.">
        <title>Phylogeny-wide analysis of social amoeba genomes highlights ancient origins for complex intercellular communication.</title>
        <authorList>
            <person name="Heidel A.J."/>
            <person name="Lawal H.M."/>
            <person name="Felder M."/>
            <person name="Schilde C."/>
            <person name="Helps N.R."/>
            <person name="Tunggal B."/>
            <person name="Rivero F."/>
            <person name="John U."/>
            <person name="Schleicher M."/>
            <person name="Eichinger L."/>
            <person name="Platzer M."/>
            <person name="Noegel A.A."/>
            <person name="Schaap P."/>
            <person name="Gloeckner G."/>
        </authorList>
    </citation>
    <scope>NUCLEOTIDE SEQUENCE [LARGE SCALE GENOMIC DNA]</scope>
    <source>
        <strain evidence="6">ATCC 26659 / Pp 5 / PN500</strain>
    </source>
</reference>
<feature type="compositionally biased region" description="Acidic residues" evidence="3">
    <location>
        <begin position="113"/>
        <end position="156"/>
    </location>
</feature>
<feature type="domain" description="UBC core" evidence="4">
    <location>
        <begin position="603"/>
        <end position="770"/>
    </location>
</feature>
<sequence>MAGHLEKQFEQWANSSEEPDEYVWLQSTKNTIEMLFKGFEINITFPLDLSDIKSYKLISKEKSCEVWINRLNTDLPNLKPATFKDLLDLSLKYFKNRNASHTSGSSDVKMSDTDVDIEDEGEEEGNDEDDHKEDNMEEDEEVEDEEFASGSAEDEFDDEDDLFENDHFQEALQTLKMKKEWAKKEQLIRAQLGEKKKKDPKVNSIFSSDAAFGVLTNDLFSIMKNVHTLGFSAQPIDDNIYFWSVKMFGFDPESKIYQQLQLLKKEFDYVLFTEDLYPFYPPTLKIIRPRLQGFLIGKISHLEILTLENWNPINDMRMVLNHLKEVLEKFGHLDVNNPLNSLQSTGSYSSTEHFLLRLEILSNIVPRANQKYGLVSNIVKPAVVISKPKQLGDKAFWAKGTGYGRGAQNGWNVDAYVAAQKERDQETISLINAIEKEIKIKPPPFDVLEESCLLPFFESYCRDIVPLDIERHQDLFQAIFSLMDTISNHEQFIPLFSLLAFQTNSLGELLNSASLQIESVFRVLDEAQKKALVAQNLIITVNKKVQTKLKSMMEEIKKLEVGRGITSEPIDTSVELKYVKMLKPHLFDAASFTSTSSGHNSQARILRIAQEQGGLISSLPISFDSTVFVRVDEKNIDSMQALITGPADTPYSAGCFLFQISFPAAYPQSPPHVVLSTTGEGTVRFNPNLYNNGKVCLSLLGTWSGGAGENWNPNTSTLLQVLVSIQSLILVPEPFFNEPGYETQIGSQQGKTSSMNYNQNIRIATIEWAMTDMIRKCPAHWKDIVHAHFWFQKQKIKAQCDKWLEEFLNFKTINSSLNSPLRSIESTPISTSSPLLIKTNIESPVPILDIKDSNRDSVDSIQPNGEKENESLILNDTIKVVEVRKIVWVHYSSISLKIQYNDNTHSNYSDFYLEIVRLFNLIPNATIEFRINSISGPTVGMMDSITNDMKDIYIVEPPVVEEFQQGVSIETISRRFNLENISLKRKGSNTIVAPPLLSGDYIVEPAPQVKSNIQDISIQHELDIIEKRKDINGSRKRALKLLLNVMSMMSTAKTMATLLPKTLYDLIK</sequence>
<dbReference type="FunCoup" id="D3B813">
    <property type="interactions" value="53"/>
</dbReference>
<evidence type="ECO:0000256" key="2">
    <source>
        <dbReference type="ARBA" id="ARBA00022786"/>
    </source>
</evidence>
<dbReference type="SUPFAM" id="SSF54495">
    <property type="entry name" value="UBC-like"/>
    <property type="match status" value="2"/>
</dbReference>
<gene>
    <name evidence="5" type="ORF">PPL_04603</name>
</gene>
<dbReference type="STRING" id="670386.D3B813"/>
<dbReference type="GO" id="GO:0016740">
    <property type="term" value="F:transferase activity"/>
    <property type="evidence" value="ECO:0007669"/>
    <property type="project" value="UniProtKB-KW"/>
</dbReference>
<proteinExistence type="predicted"/>
<dbReference type="InParanoid" id="D3B813"/>
<evidence type="ECO:0000313" key="6">
    <source>
        <dbReference type="Proteomes" id="UP000001396"/>
    </source>
</evidence>
<keyword evidence="6" id="KW-1185">Reference proteome</keyword>
<dbReference type="InterPro" id="IPR016135">
    <property type="entry name" value="UBQ-conjugating_enzyme/RWD"/>
</dbReference>
<dbReference type="GeneID" id="31360090"/>
<accession>D3B813</accession>
<dbReference type="Gene3D" id="3.10.110.10">
    <property type="entry name" value="Ubiquitin Conjugating Enzyme"/>
    <property type="match status" value="2"/>
</dbReference>
<name>D3B813_HETP5</name>
<dbReference type="SMART" id="SM00212">
    <property type="entry name" value="UBCc"/>
    <property type="match status" value="1"/>
</dbReference>
<evidence type="ECO:0000259" key="4">
    <source>
        <dbReference type="PROSITE" id="PS50127"/>
    </source>
</evidence>
<keyword evidence="1" id="KW-0808">Transferase</keyword>
<feature type="region of interest" description="Disordered" evidence="3">
    <location>
        <begin position="99"/>
        <end position="156"/>
    </location>
</feature>
<dbReference type="AlphaFoldDB" id="D3B813"/>
<dbReference type="RefSeq" id="XP_020434298.1">
    <property type="nucleotide sequence ID" value="XM_020575503.1"/>
</dbReference>
<evidence type="ECO:0000256" key="1">
    <source>
        <dbReference type="ARBA" id="ARBA00022679"/>
    </source>
</evidence>
<dbReference type="FunFam" id="3.10.110.10:FF:000159">
    <property type="entry name" value="Putative ubiquitin-conjugating enzyme E2 24"/>
    <property type="match status" value="1"/>
</dbReference>
<keyword evidence="2" id="KW-0833">Ubl conjugation pathway</keyword>
<evidence type="ECO:0000313" key="5">
    <source>
        <dbReference type="EMBL" id="EFA82181.1"/>
    </source>
</evidence>
<dbReference type="Pfam" id="PF00179">
    <property type="entry name" value="UQ_con"/>
    <property type="match status" value="1"/>
</dbReference>
<organism evidence="5 6">
    <name type="scientific">Heterostelium pallidum (strain ATCC 26659 / Pp 5 / PN500)</name>
    <name type="common">Cellular slime mold</name>
    <name type="synonym">Polysphondylium pallidum</name>
    <dbReference type="NCBI Taxonomy" id="670386"/>
    <lineage>
        <taxon>Eukaryota</taxon>
        <taxon>Amoebozoa</taxon>
        <taxon>Evosea</taxon>
        <taxon>Eumycetozoa</taxon>
        <taxon>Dictyostelia</taxon>
        <taxon>Acytosteliales</taxon>
        <taxon>Acytosteliaceae</taxon>
        <taxon>Heterostelium</taxon>
    </lineage>
</organism>
<dbReference type="PANTHER" id="PTHR46116:SF39">
    <property type="entry name" value="BACULOVIRAL IAP REPEAT-CONTAINING PROTEIN 6"/>
    <property type="match status" value="1"/>
</dbReference>
<dbReference type="CDD" id="cd23810">
    <property type="entry name" value="UBCc_BIRC6"/>
    <property type="match status" value="1"/>
</dbReference>
<dbReference type="Proteomes" id="UP000001396">
    <property type="component" value="Unassembled WGS sequence"/>
</dbReference>
<dbReference type="PANTHER" id="PTHR46116">
    <property type="entry name" value="(E3-INDEPENDENT) E2 UBIQUITIN-CONJUGATING ENZYME"/>
    <property type="match status" value="1"/>
</dbReference>
<dbReference type="EMBL" id="ADBJ01000020">
    <property type="protein sequence ID" value="EFA82181.1"/>
    <property type="molecule type" value="Genomic_DNA"/>
</dbReference>
<dbReference type="InterPro" id="IPR000608">
    <property type="entry name" value="UBC"/>
</dbReference>
<dbReference type="OMA" id="LENWNPI"/>
<dbReference type="PROSITE" id="PS50127">
    <property type="entry name" value="UBC_2"/>
    <property type="match status" value="1"/>
</dbReference>
<protein>
    <submittedName>
        <fullName evidence="5">Ubiquitin-conjugating BIR-domain enzyme apollon</fullName>
    </submittedName>
</protein>
<evidence type="ECO:0000256" key="3">
    <source>
        <dbReference type="SAM" id="MobiDB-lite"/>
    </source>
</evidence>
<feature type="compositionally biased region" description="Polar residues" evidence="3">
    <location>
        <begin position="99"/>
        <end position="108"/>
    </location>
</feature>
<comment type="caution">
    <text evidence="5">The sequence shown here is derived from an EMBL/GenBank/DDBJ whole genome shotgun (WGS) entry which is preliminary data.</text>
</comment>
<dbReference type="CDD" id="cd23802">
    <property type="entry name" value="UBCc_UBE2Q"/>
    <property type="match status" value="1"/>
</dbReference>